<keyword evidence="1" id="KW-0106">Calcium</keyword>
<evidence type="ECO:0000256" key="1">
    <source>
        <dbReference type="ARBA" id="ARBA00022837"/>
    </source>
</evidence>
<dbReference type="Gene3D" id="1.10.238.10">
    <property type="entry name" value="EF-hand"/>
    <property type="match status" value="1"/>
</dbReference>
<proteinExistence type="predicted"/>
<dbReference type="Proteomes" id="UP001642409">
    <property type="component" value="Unassembled WGS sequence"/>
</dbReference>
<comment type="caution">
    <text evidence="3">The sequence shown here is derived from an EMBL/GenBank/DDBJ whole genome shotgun (WGS) entry which is preliminary data.</text>
</comment>
<dbReference type="PROSITE" id="PS00018">
    <property type="entry name" value="EF_HAND_1"/>
    <property type="match status" value="1"/>
</dbReference>
<dbReference type="InterPro" id="IPR018247">
    <property type="entry name" value="EF_Hand_1_Ca_BS"/>
</dbReference>
<protein>
    <submittedName>
        <fullName evidence="3">Calmodulin</fullName>
    </submittedName>
</protein>
<reference evidence="4 5" key="2">
    <citation type="submission" date="2024-07" db="EMBL/GenBank/DDBJ databases">
        <authorList>
            <person name="Akdeniz Z."/>
        </authorList>
    </citation>
    <scope>NUCLEOTIDE SEQUENCE [LARGE SCALE GENOMIC DNA]</scope>
</reference>
<sequence length="139" mass="15952">MGCSTLNVTENSQNQITKQEIRRIFQTFDQKCSGQLTCDELNQLLLQENIGDIPPELLKAIVQIADYNDDKIIQLQEFSKLITILLSSFTIEELIMKFITKKGKLDQKSFNKLKNNIDIESFSIEDNRLIDLITANINV</sequence>
<dbReference type="SUPFAM" id="SSF47473">
    <property type="entry name" value="EF-hand"/>
    <property type="match status" value="1"/>
</dbReference>
<dbReference type="EMBL" id="CATOUU010000341">
    <property type="protein sequence ID" value="CAI9925356.1"/>
    <property type="molecule type" value="Genomic_DNA"/>
</dbReference>
<gene>
    <name evidence="3" type="ORF">HINF_LOCUS13001</name>
    <name evidence="4" type="ORF">HINF_LOCUS20779</name>
</gene>
<feature type="domain" description="EF-hand" evidence="2">
    <location>
        <begin position="16"/>
        <end position="51"/>
    </location>
</feature>
<dbReference type="AlphaFoldDB" id="A0AA86NV74"/>
<name>A0AA86NV74_9EUKA</name>
<dbReference type="InterPro" id="IPR011992">
    <property type="entry name" value="EF-hand-dom_pair"/>
</dbReference>
<reference evidence="3" key="1">
    <citation type="submission" date="2023-06" db="EMBL/GenBank/DDBJ databases">
        <authorList>
            <person name="Kurt Z."/>
        </authorList>
    </citation>
    <scope>NUCLEOTIDE SEQUENCE</scope>
</reference>
<dbReference type="GO" id="GO:0005509">
    <property type="term" value="F:calcium ion binding"/>
    <property type="evidence" value="ECO:0007669"/>
    <property type="project" value="InterPro"/>
</dbReference>
<evidence type="ECO:0000259" key="2">
    <source>
        <dbReference type="PROSITE" id="PS50222"/>
    </source>
</evidence>
<dbReference type="InterPro" id="IPR002048">
    <property type="entry name" value="EF_hand_dom"/>
</dbReference>
<organism evidence="3">
    <name type="scientific">Hexamita inflata</name>
    <dbReference type="NCBI Taxonomy" id="28002"/>
    <lineage>
        <taxon>Eukaryota</taxon>
        <taxon>Metamonada</taxon>
        <taxon>Diplomonadida</taxon>
        <taxon>Hexamitidae</taxon>
        <taxon>Hexamitinae</taxon>
        <taxon>Hexamita</taxon>
    </lineage>
</organism>
<evidence type="ECO:0000313" key="4">
    <source>
        <dbReference type="EMBL" id="CAL6007733.1"/>
    </source>
</evidence>
<keyword evidence="5" id="KW-1185">Reference proteome</keyword>
<evidence type="ECO:0000313" key="5">
    <source>
        <dbReference type="Proteomes" id="UP001642409"/>
    </source>
</evidence>
<dbReference type="EMBL" id="CAXDID020000056">
    <property type="protein sequence ID" value="CAL6007733.1"/>
    <property type="molecule type" value="Genomic_DNA"/>
</dbReference>
<dbReference type="PROSITE" id="PS50222">
    <property type="entry name" value="EF_HAND_2"/>
    <property type="match status" value="1"/>
</dbReference>
<evidence type="ECO:0000313" key="3">
    <source>
        <dbReference type="EMBL" id="CAI9925356.1"/>
    </source>
</evidence>
<accession>A0AA86NV74</accession>
<dbReference type="Pfam" id="PF13499">
    <property type="entry name" value="EF-hand_7"/>
    <property type="match status" value="1"/>
</dbReference>